<dbReference type="Proteomes" id="UP001548590">
    <property type="component" value="Unassembled WGS sequence"/>
</dbReference>
<sequence>MPKLKTLQLGTCSLLLALIACCLVTELWLAPLRPGGSWLVLKVLPLLAALPGILNARRYTFQWLSLAIWVYFAWGMVSACSGKGNSIPLGALEALLAALLFAVCAAYARASAPSRQRSNSPS</sequence>
<feature type="transmembrane region" description="Helical" evidence="1">
    <location>
        <begin position="63"/>
        <end position="81"/>
    </location>
</feature>
<evidence type="ECO:0000313" key="3">
    <source>
        <dbReference type="Proteomes" id="UP001548590"/>
    </source>
</evidence>
<keyword evidence="1" id="KW-1133">Transmembrane helix</keyword>
<comment type="caution">
    <text evidence="2">The sequence shown here is derived from an EMBL/GenBank/DDBJ whole genome shotgun (WGS) entry which is preliminary data.</text>
</comment>
<organism evidence="2 3">
    <name type="scientific">Uliginosibacterium paludis</name>
    <dbReference type="NCBI Taxonomy" id="1615952"/>
    <lineage>
        <taxon>Bacteria</taxon>
        <taxon>Pseudomonadati</taxon>
        <taxon>Pseudomonadota</taxon>
        <taxon>Betaproteobacteria</taxon>
        <taxon>Rhodocyclales</taxon>
        <taxon>Zoogloeaceae</taxon>
        <taxon>Uliginosibacterium</taxon>
    </lineage>
</organism>
<name>A0ABV2CMG5_9RHOO</name>
<dbReference type="Pfam" id="PF09842">
    <property type="entry name" value="DUF2069"/>
    <property type="match status" value="1"/>
</dbReference>
<gene>
    <name evidence="2" type="ORF">ABVT11_04605</name>
</gene>
<feature type="transmembrane region" description="Helical" evidence="1">
    <location>
        <begin position="38"/>
        <end position="56"/>
    </location>
</feature>
<keyword evidence="1" id="KW-0472">Membrane</keyword>
<evidence type="ECO:0000313" key="2">
    <source>
        <dbReference type="EMBL" id="MET1489095.1"/>
    </source>
</evidence>
<accession>A0ABV2CMG5</accession>
<keyword evidence="1" id="KW-0812">Transmembrane</keyword>
<evidence type="ECO:0000256" key="1">
    <source>
        <dbReference type="SAM" id="Phobius"/>
    </source>
</evidence>
<keyword evidence="3" id="KW-1185">Reference proteome</keyword>
<proteinExistence type="predicted"/>
<dbReference type="RefSeq" id="WP_345924224.1">
    <property type="nucleotide sequence ID" value="NZ_JBDIVF010000001.1"/>
</dbReference>
<dbReference type="InterPro" id="IPR018643">
    <property type="entry name" value="DUF2069_membrane"/>
</dbReference>
<dbReference type="PROSITE" id="PS51257">
    <property type="entry name" value="PROKAR_LIPOPROTEIN"/>
    <property type="match status" value="1"/>
</dbReference>
<protein>
    <submittedName>
        <fullName evidence="2">DUF2069 domain-containing protein</fullName>
    </submittedName>
</protein>
<feature type="transmembrane region" description="Helical" evidence="1">
    <location>
        <begin position="87"/>
        <end position="108"/>
    </location>
</feature>
<dbReference type="EMBL" id="JBEWLZ010000002">
    <property type="protein sequence ID" value="MET1489095.1"/>
    <property type="molecule type" value="Genomic_DNA"/>
</dbReference>
<reference evidence="2 3" key="1">
    <citation type="submission" date="2024-07" db="EMBL/GenBank/DDBJ databases">
        <title>Uliginosibacterium paludis KCTC:42655.</title>
        <authorList>
            <person name="Kim M.K."/>
        </authorList>
    </citation>
    <scope>NUCLEOTIDE SEQUENCE [LARGE SCALE GENOMIC DNA]</scope>
    <source>
        <strain evidence="2 3">KCTC 42655</strain>
    </source>
</reference>